<dbReference type="InterPro" id="IPR001127">
    <property type="entry name" value="PTS_EIIA_1_perm"/>
</dbReference>
<dbReference type="GO" id="GO:0005737">
    <property type="term" value="C:cytoplasm"/>
    <property type="evidence" value="ECO:0007669"/>
    <property type="project" value="UniProtKB-SubCell"/>
</dbReference>
<keyword evidence="2" id="KW-0813">Transport</keyword>
<dbReference type="Proteomes" id="UP000218181">
    <property type="component" value="Unassembled WGS sequence"/>
</dbReference>
<keyword evidence="4" id="KW-0808">Transferase</keyword>
<dbReference type="InterPro" id="IPR050890">
    <property type="entry name" value="PTS_EIIA_component"/>
</dbReference>
<dbReference type="Gene3D" id="2.70.70.10">
    <property type="entry name" value="Glucose Permease (Domain IIA)"/>
    <property type="match status" value="1"/>
</dbReference>
<accession>A0A2A5RM79</accession>
<evidence type="ECO:0000313" key="8">
    <source>
        <dbReference type="EMBL" id="PCS00393.1"/>
    </source>
</evidence>
<dbReference type="EMBL" id="JXJU01000004">
    <property type="protein sequence ID" value="PCS00393.1"/>
    <property type="molecule type" value="Genomic_DNA"/>
</dbReference>
<dbReference type="PROSITE" id="PS51093">
    <property type="entry name" value="PTS_EIIA_TYPE_1"/>
    <property type="match status" value="1"/>
</dbReference>
<dbReference type="STRING" id="1291764.GCA_001311235_01971"/>
<dbReference type="Pfam" id="PF00358">
    <property type="entry name" value="PTS_EIIA_1"/>
    <property type="match status" value="1"/>
</dbReference>
<evidence type="ECO:0000313" key="9">
    <source>
        <dbReference type="Proteomes" id="UP000218181"/>
    </source>
</evidence>
<comment type="caution">
    <text evidence="8">The sequence shown here is derived from an EMBL/GenBank/DDBJ whole genome shotgun (WGS) entry which is preliminary data.</text>
</comment>
<keyword evidence="5" id="KW-0598">Phosphotransferase system</keyword>
<evidence type="ECO:0000259" key="7">
    <source>
        <dbReference type="PROSITE" id="PS51093"/>
    </source>
</evidence>
<dbReference type="PANTHER" id="PTHR45008:SF1">
    <property type="entry name" value="PTS SYSTEM GLUCOSE-SPECIFIC EIIA COMPONENT"/>
    <property type="match status" value="1"/>
</dbReference>
<gene>
    <name evidence="8" type="ORF">RT41_GL001280</name>
</gene>
<evidence type="ECO:0000256" key="1">
    <source>
        <dbReference type="ARBA" id="ARBA00004496"/>
    </source>
</evidence>
<keyword evidence="9" id="KW-1185">Reference proteome</keyword>
<sequence>MFGFGKNKVLKDDKFLYAPFDGNSFEMEKVSDPVFSKKILGDGFAMTPESSQILSPVTGKVVLIEGHAVGLRRADGLEILLHMGIDTVNLMGAPFILTIKLGDVVEGGQVLGRVDWNIIEQAGYEKTTLVIFTNGNDHLNSFDVNYGGAKAGARIGAASVK</sequence>
<comment type="subcellular location">
    <subcellularLocation>
        <location evidence="1">Cytoplasm</location>
    </subcellularLocation>
</comment>
<dbReference type="OrthoDB" id="9769191at2"/>
<dbReference type="SUPFAM" id="SSF51261">
    <property type="entry name" value="Duplicated hybrid motif"/>
    <property type="match status" value="1"/>
</dbReference>
<protein>
    <submittedName>
        <fullName evidence="8">PTS system beta-glucoside-specific transporter subunit IIA</fullName>
    </submittedName>
</protein>
<dbReference type="GO" id="GO:0016301">
    <property type="term" value="F:kinase activity"/>
    <property type="evidence" value="ECO:0007669"/>
    <property type="project" value="UniProtKB-KW"/>
</dbReference>
<feature type="domain" description="PTS EIIA type-1" evidence="7">
    <location>
        <begin position="32"/>
        <end position="134"/>
    </location>
</feature>
<dbReference type="NCBIfam" id="TIGR00830">
    <property type="entry name" value="PTBA"/>
    <property type="match status" value="1"/>
</dbReference>
<dbReference type="PROSITE" id="PS00371">
    <property type="entry name" value="PTS_EIIA_TYPE_1_HIS"/>
    <property type="match status" value="1"/>
</dbReference>
<dbReference type="PANTHER" id="PTHR45008">
    <property type="entry name" value="PTS SYSTEM GLUCOSE-SPECIFIC EIIA COMPONENT"/>
    <property type="match status" value="1"/>
</dbReference>
<evidence type="ECO:0000256" key="2">
    <source>
        <dbReference type="ARBA" id="ARBA00022448"/>
    </source>
</evidence>
<dbReference type="GO" id="GO:0009401">
    <property type="term" value="P:phosphoenolpyruvate-dependent sugar phosphotransferase system"/>
    <property type="evidence" value="ECO:0007669"/>
    <property type="project" value="UniProtKB-KW"/>
</dbReference>
<keyword evidence="6" id="KW-0418">Kinase</keyword>
<name>A0A2A5RM79_9LACT</name>
<evidence type="ECO:0000256" key="3">
    <source>
        <dbReference type="ARBA" id="ARBA00022597"/>
    </source>
</evidence>
<organism evidence="8 9">
    <name type="scientific">Lactococcus fujiensis JCM 16395</name>
    <dbReference type="NCBI Taxonomy" id="1291764"/>
    <lineage>
        <taxon>Bacteria</taxon>
        <taxon>Bacillati</taxon>
        <taxon>Bacillota</taxon>
        <taxon>Bacilli</taxon>
        <taxon>Lactobacillales</taxon>
        <taxon>Streptococcaceae</taxon>
        <taxon>Lactococcus</taxon>
    </lineage>
</organism>
<reference evidence="8 9" key="1">
    <citation type="submission" date="2014-12" db="EMBL/GenBank/DDBJ databases">
        <title>Draft genome sequences of 10 type strains of Lactococcus.</title>
        <authorList>
            <person name="Sun Z."/>
            <person name="Zhong Z."/>
            <person name="Liu W."/>
            <person name="Zhang W."/>
            <person name="Zhang H."/>
        </authorList>
    </citation>
    <scope>NUCLEOTIDE SEQUENCE [LARGE SCALE GENOMIC DNA]</scope>
    <source>
        <strain evidence="8 9">JCM 16395</strain>
    </source>
</reference>
<keyword evidence="3" id="KW-0762">Sugar transport</keyword>
<dbReference type="AlphaFoldDB" id="A0A2A5RM79"/>
<dbReference type="RefSeq" id="WP_054639537.1">
    <property type="nucleotide sequence ID" value="NZ_BBAL01000007.1"/>
</dbReference>
<proteinExistence type="predicted"/>
<evidence type="ECO:0000256" key="5">
    <source>
        <dbReference type="ARBA" id="ARBA00022683"/>
    </source>
</evidence>
<dbReference type="InterPro" id="IPR011055">
    <property type="entry name" value="Dup_hybrid_motif"/>
</dbReference>
<evidence type="ECO:0000256" key="4">
    <source>
        <dbReference type="ARBA" id="ARBA00022679"/>
    </source>
</evidence>
<evidence type="ECO:0000256" key="6">
    <source>
        <dbReference type="ARBA" id="ARBA00022777"/>
    </source>
</evidence>